<evidence type="ECO:0000256" key="1">
    <source>
        <dbReference type="SAM" id="MobiDB-lite"/>
    </source>
</evidence>
<dbReference type="PANTHER" id="PTHR37013">
    <property type="entry name" value="INTEGRAL MEMBRANE PROTEIN (AFU_ORTHOLOGUE AFUA_1G05950)-RELATED"/>
    <property type="match status" value="1"/>
</dbReference>
<feature type="domain" description="DUF7703" evidence="3">
    <location>
        <begin position="43"/>
        <end position="152"/>
    </location>
</feature>
<feature type="compositionally biased region" description="Basic and acidic residues" evidence="1">
    <location>
        <begin position="231"/>
        <end position="244"/>
    </location>
</feature>
<evidence type="ECO:0000259" key="3">
    <source>
        <dbReference type="Pfam" id="PF24802"/>
    </source>
</evidence>
<sequence>MSSAPILSNNGLNGGLEGITLPIAMTLSAFTAVAWYQTLDLNVANSSEAAKFSSAYSIMEKIQMTGFSIQELIISALYLHSTREILKPGALFQRKSYRKLMSHLIYVNILVIVMDITLLCTEYMNLYEIQTLFKSALYAVKLRLEFAILNQLRESLLSGTPPPAYPYHERSHSTSDGNPISFNTWNQRHGLAQTNDMYSCTASRHGGMPFSGKMVENRVLMTTEVVVESEHERPVDAEKRENVAKRARKISYASGTSSKPYVMQSPSSSEIEFASKGH</sequence>
<dbReference type="Proteomes" id="UP000256645">
    <property type="component" value="Unassembled WGS sequence"/>
</dbReference>
<feature type="region of interest" description="Disordered" evidence="1">
    <location>
        <begin position="231"/>
        <end position="278"/>
    </location>
</feature>
<evidence type="ECO:0000313" key="4">
    <source>
        <dbReference type="EMBL" id="RDW73329.1"/>
    </source>
</evidence>
<keyword evidence="2" id="KW-1133">Transmembrane helix</keyword>
<name>A0A3D8RH07_9HELO</name>
<keyword evidence="5" id="KW-1185">Reference proteome</keyword>
<dbReference type="AlphaFoldDB" id="A0A3D8RH07"/>
<dbReference type="PANTHER" id="PTHR37013:SF3">
    <property type="entry name" value="INTEGRAL MEMBRANE PROTEIN (AFU_ORTHOLOGUE AFUA_1G05950)"/>
    <property type="match status" value="1"/>
</dbReference>
<gene>
    <name evidence="4" type="ORF">BP6252_07236</name>
</gene>
<comment type="caution">
    <text evidence="4">The sequence shown here is derived from an EMBL/GenBank/DDBJ whole genome shotgun (WGS) entry which is preliminary data.</text>
</comment>
<feature type="transmembrane region" description="Helical" evidence="2">
    <location>
        <begin position="100"/>
        <end position="119"/>
    </location>
</feature>
<dbReference type="Pfam" id="PF24802">
    <property type="entry name" value="DUF7703"/>
    <property type="match status" value="1"/>
</dbReference>
<feature type="compositionally biased region" description="Polar residues" evidence="1">
    <location>
        <begin position="253"/>
        <end position="270"/>
    </location>
</feature>
<dbReference type="InterPro" id="IPR056120">
    <property type="entry name" value="DUF7703"/>
</dbReference>
<organism evidence="4 5">
    <name type="scientific">Coleophoma cylindrospora</name>
    <dbReference type="NCBI Taxonomy" id="1849047"/>
    <lineage>
        <taxon>Eukaryota</taxon>
        <taxon>Fungi</taxon>
        <taxon>Dikarya</taxon>
        <taxon>Ascomycota</taxon>
        <taxon>Pezizomycotina</taxon>
        <taxon>Leotiomycetes</taxon>
        <taxon>Helotiales</taxon>
        <taxon>Dermateaceae</taxon>
        <taxon>Coleophoma</taxon>
    </lineage>
</organism>
<proteinExistence type="predicted"/>
<feature type="transmembrane region" description="Helical" evidence="2">
    <location>
        <begin position="12"/>
        <end position="36"/>
    </location>
</feature>
<keyword evidence="2" id="KW-0472">Membrane</keyword>
<accession>A0A3D8RH07</accession>
<dbReference type="EMBL" id="PDLM01000007">
    <property type="protein sequence ID" value="RDW73329.1"/>
    <property type="molecule type" value="Genomic_DNA"/>
</dbReference>
<evidence type="ECO:0000313" key="5">
    <source>
        <dbReference type="Proteomes" id="UP000256645"/>
    </source>
</evidence>
<dbReference type="OrthoDB" id="405906at2759"/>
<evidence type="ECO:0000256" key="2">
    <source>
        <dbReference type="SAM" id="Phobius"/>
    </source>
</evidence>
<keyword evidence="2" id="KW-0812">Transmembrane</keyword>
<protein>
    <recommendedName>
        <fullName evidence="3">DUF7703 domain-containing protein</fullName>
    </recommendedName>
</protein>
<reference evidence="4 5" key="1">
    <citation type="journal article" date="2018" name="IMA Fungus">
        <title>IMA Genome-F 9: Draft genome sequence of Annulohypoxylon stygium, Aspergillus mulundensis, Berkeleyomyces basicola (syn. Thielaviopsis basicola), Ceratocystis smalleyi, two Cercospora beticola strains, Coleophoma cylindrospora, Fusarium fracticaudum, Phialophora cf. hyalina, and Morchella septimelata.</title>
        <authorList>
            <person name="Wingfield B.D."/>
            <person name="Bills G.F."/>
            <person name="Dong Y."/>
            <person name="Huang W."/>
            <person name="Nel W.J."/>
            <person name="Swalarsk-Parry B.S."/>
            <person name="Vaghefi N."/>
            <person name="Wilken P.M."/>
            <person name="An Z."/>
            <person name="de Beer Z.W."/>
            <person name="De Vos L."/>
            <person name="Chen L."/>
            <person name="Duong T.A."/>
            <person name="Gao Y."/>
            <person name="Hammerbacher A."/>
            <person name="Kikkert J.R."/>
            <person name="Li Y."/>
            <person name="Li H."/>
            <person name="Li K."/>
            <person name="Li Q."/>
            <person name="Liu X."/>
            <person name="Ma X."/>
            <person name="Naidoo K."/>
            <person name="Pethybridge S.J."/>
            <person name="Sun J."/>
            <person name="Steenkamp E.T."/>
            <person name="van der Nest M.A."/>
            <person name="van Wyk S."/>
            <person name="Wingfield M.J."/>
            <person name="Xiong C."/>
            <person name="Yue Q."/>
            <person name="Zhang X."/>
        </authorList>
    </citation>
    <scope>NUCLEOTIDE SEQUENCE [LARGE SCALE GENOMIC DNA]</scope>
    <source>
        <strain evidence="4 5">BP6252</strain>
    </source>
</reference>